<accession>A0A977KTC2</accession>
<dbReference type="CDD" id="cd00293">
    <property type="entry name" value="USP-like"/>
    <property type="match status" value="1"/>
</dbReference>
<comment type="similarity">
    <text evidence="1 2">Belongs to the universal stress protein A family.</text>
</comment>
<feature type="domain" description="UspA" evidence="3">
    <location>
        <begin position="3"/>
        <end position="152"/>
    </location>
</feature>
<name>A0A977KTC2_9CYAN</name>
<proteinExistence type="inferred from homology"/>
<sequence length="156" mass="17873">MSYQKILVALDRSELSQEVFQQGLVLAKQSQATLMLFHCVPIESQILTPYPSFYSEEMLNFSQHVHEQLHQEMTETEQWLKKYEQMATEQGVTTECNCKIGEPGRLIRDMAKSWQADLIVLGRRGLKGISEIFLGSVSNYIVHQALCSVLIVQHQD</sequence>
<evidence type="ECO:0000256" key="1">
    <source>
        <dbReference type="ARBA" id="ARBA00008791"/>
    </source>
</evidence>
<gene>
    <name evidence="4" type="ORF">KA717_27720</name>
</gene>
<dbReference type="EMBL" id="CP073041">
    <property type="protein sequence ID" value="UXE59543.1"/>
    <property type="molecule type" value="Genomic_DNA"/>
</dbReference>
<dbReference type="Pfam" id="PF00582">
    <property type="entry name" value="Usp"/>
    <property type="match status" value="1"/>
</dbReference>
<comment type="subcellular location">
    <subcellularLocation>
        <location evidence="2">Cytoplasm</location>
    </subcellularLocation>
</comment>
<dbReference type="InterPro" id="IPR014729">
    <property type="entry name" value="Rossmann-like_a/b/a_fold"/>
</dbReference>
<evidence type="ECO:0000259" key="3">
    <source>
        <dbReference type="Pfam" id="PF00582"/>
    </source>
</evidence>
<evidence type="ECO:0000313" key="4">
    <source>
        <dbReference type="EMBL" id="UXE59543.1"/>
    </source>
</evidence>
<dbReference type="InterPro" id="IPR006015">
    <property type="entry name" value="Universal_stress_UspA"/>
</dbReference>
<organism evidence="4">
    <name type="scientific">Woronichinia naegeliana WA131</name>
    <dbReference type="NCBI Taxonomy" id="2824559"/>
    <lineage>
        <taxon>Bacteria</taxon>
        <taxon>Bacillati</taxon>
        <taxon>Cyanobacteriota</taxon>
        <taxon>Cyanophyceae</taxon>
        <taxon>Synechococcales</taxon>
        <taxon>Coelosphaeriaceae</taxon>
        <taxon>Woronichinia</taxon>
    </lineage>
</organism>
<dbReference type="SUPFAM" id="SSF52402">
    <property type="entry name" value="Adenine nucleotide alpha hydrolases-like"/>
    <property type="match status" value="1"/>
</dbReference>
<dbReference type="PANTHER" id="PTHR46268:SF8">
    <property type="entry name" value="UNIVERSAL STRESS PROTEIN SLL1388"/>
    <property type="match status" value="1"/>
</dbReference>
<dbReference type="InterPro" id="IPR006016">
    <property type="entry name" value="UspA"/>
</dbReference>
<dbReference type="PRINTS" id="PR01438">
    <property type="entry name" value="UNVRSLSTRESS"/>
</dbReference>
<dbReference type="Proteomes" id="UP001065613">
    <property type="component" value="Chromosome"/>
</dbReference>
<dbReference type="PANTHER" id="PTHR46268">
    <property type="entry name" value="STRESS RESPONSE PROTEIN NHAX"/>
    <property type="match status" value="1"/>
</dbReference>
<dbReference type="GO" id="GO:0005737">
    <property type="term" value="C:cytoplasm"/>
    <property type="evidence" value="ECO:0007669"/>
    <property type="project" value="UniProtKB-SubCell"/>
</dbReference>
<keyword evidence="2" id="KW-0963">Cytoplasm</keyword>
<dbReference type="KEGG" id="wna:KA717_27720"/>
<dbReference type="AlphaFoldDB" id="A0A977KTC2"/>
<dbReference type="Gene3D" id="3.40.50.620">
    <property type="entry name" value="HUPs"/>
    <property type="match status" value="1"/>
</dbReference>
<evidence type="ECO:0000256" key="2">
    <source>
        <dbReference type="PIRNR" id="PIRNR006276"/>
    </source>
</evidence>
<dbReference type="PIRSF" id="PIRSF006276">
    <property type="entry name" value="UspA"/>
    <property type="match status" value="1"/>
</dbReference>
<protein>
    <recommendedName>
        <fullName evidence="2">Universal stress protein</fullName>
    </recommendedName>
</protein>
<reference evidence="4" key="1">
    <citation type="submission" date="2021-04" db="EMBL/GenBank/DDBJ databases">
        <title>Genome sequence of Woronichinia naegeliana from Washington state freshwater lake bloom.</title>
        <authorList>
            <person name="Dreher T.W."/>
        </authorList>
    </citation>
    <scope>NUCLEOTIDE SEQUENCE</scope>
    <source>
        <strain evidence="4">WA131</strain>
    </source>
</reference>